<evidence type="ECO:0000313" key="3">
    <source>
        <dbReference type="Proteomes" id="UP000244005"/>
    </source>
</evidence>
<dbReference type="Proteomes" id="UP000244005">
    <property type="component" value="Unassembled WGS sequence"/>
</dbReference>
<organism evidence="2 3">
    <name type="scientific">Marchantia polymorpha</name>
    <name type="common">Common liverwort</name>
    <name type="synonym">Marchantia aquatica</name>
    <dbReference type="NCBI Taxonomy" id="3197"/>
    <lineage>
        <taxon>Eukaryota</taxon>
        <taxon>Viridiplantae</taxon>
        <taxon>Streptophyta</taxon>
        <taxon>Embryophyta</taxon>
        <taxon>Marchantiophyta</taxon>
        <taxon>Marchantiopsida</taxon>
        <taxon>Marchantiidae</taxon>
        <taxon>Marchantiales</taxon>
        <taxon>Marchantiaceae</taxon>
        <taxon>Marchantia</taxon>
    </lineage>
</organism>
<dbReference type="AlphaFoldDB" id="A0A2R6WKX4"/>
<accession>A0A2R6WKX4</accession>
<reference evidence="3" key="1">
    <citation type="journal article" date="2017" name="Cell">
        <title>Insights into land plant evolution garnered from the Marchantia polymorpha genome.</title>
        <authorList>
            <person name="Bowman J.L."/>
            <person name="Kohchi T."/>
            <person name="Yamato K.T."/>
            <person name="Jenkins J."/>
            <person name="Shu S."/>
            <person name="Ishizaki K."/>
            <person name="Yamaoka S."/>
            <person name="Nishihama R."/>
            <person name="Nakamura Y."/>
            <person name="Berger F."/>
            <person name="Adam C."/>
            <person name="Aki S.S."/>
            <person name="Althoff F."/>
            <person name="Araki T."/>
            <person name="Arteaga-Vazquez M.A."/>
            <person name="Balasubrmanian S."/>
            <person name="Barry K."/>
            <person name="Bauer D."/>
            <person name="Boehm C.R."/>
            <person name="Briginshaw L."/>
            <person name="Caballero-Perez J."/>
            <person name="Catarino B."/>
            <person name="Chen F."/>
            <person name="Chiyoda S."/>
            <person name="Chovatia M."/>
            <person name="Davies K.M."/>
            <person name="Delmans M."/>
            <person name="Demura T."/>
            <person name="Dierschke T."/>
            <person name="Dolan L."/>
            <person name="Dorantes-Acosta A.E."/>
            <person name="Eklund D.M."/>
            <person name="Florent S.N."/>
            <person name="Flores-Sandoval E."/>
            <person name="Fujiyama A."/>
            <person name="Fukuzawa H."/>
            <person name="Galik B."/>
            <person name="Grimanelli D."/>
            <person name="Grimwood J."/>
            <person name="Grossniklaus U."/>
            <person name="Hamada T."/>
            <person name="Haseloff J."/>
            <person name="Hetherington A.J."/>
            <person name="Higo A."/>
            <person name="Hirakawa Y."/>
            <person name="Hundley H.N."/>
            <person name="Ikeda Y."/>
            <person name="Inoue K."/>
            <person name="Inoue S.I."/>
            <person name="Ishida S."/>
            <person name="Jia Q."/>
            <person name="Kakita M."/>
            <person name="Kanazawa T."/>
            <person name="Kawai Y."/>
            <person name="Kawashima T."/>
            <person name="Kennedy M."/>
            <person name="Kinose K."/>
            <person name="Kinoshita T."/>
            <person name="Kohara Y."/>
            <person name="Koide E."/>
            <person name="Komatsu K."/>
            <person name="Kopischke S."/>
            <person name="Kubo M."/>
            <person name="Kyozuka J."/>
            <person name="Lagercrantz U."/>
            <person name="Lin S.S."/>
            <person name="Lindquist E."/>
            <person name="Lipzen A.M."/>
            <person name="Lu C.W."/>
            <person name="De Luna E."/>
            <person name="Martienssen R.A."/>
            <person name="Minamino N."/>
            <person name="Mizutani M."/>
            <person name="Mizutani M."/>
            <person name="Mochizuki N."/>
            <person name="Monte I."/>
            <person name="Mosher R."/>
            <person name="Nagasaki H."/>
            <person name="Nakagami H."/>
            <person name="Naramoto S."/>
            <person name="Nishitani K."/>
            <person name="Ohtani M."/>
            <person name="Okamoto T."/>
            <person name="Okumura M."/>
            <person name="Phillips J."/>
            <person name="Pollak B."/>
            <person name="Reinders A."/>
            <person name="Rovekamp M."/>
            <person name="Sano R."/>
            <person name="Sawa S."/>
            <person name="Schmid M.W."/>
            <person name="Shirakawa M."/>
            <person name="Solano R."/>
            <person name="Spunde A."/>
            <person name="Suetsugu N."/>
            <person name="Sugano S."/>
            <person name="Sugiyama A."/>
            <person name="Sun R."/>
            <person name="Suzuki Y."/>
            <person name="Takenaka M."/>
            <person name="Takezawa D."/>
            <person name="Tomogane H."/>
            <person name="Tsuzuki M."/>
            <person name="Ueda T."/>
            <person name="Umeda M."/>
            <person name="Ward J.M."/>
            <person name="Watanabe Y."/>
            <person name="Yazaki K."/>
            <person name="Yokoyama R."/>
            <person name="Yoshitake Y."/>
            <person name="Yotsui I."/>
            <person name="Zachgo S."/>
            <person name="Schmutz J."/>
        </authorList>
    </citation>
    <scope>NUCLEOTIDE SEQUENCE [LARGE SCALE GENOMIC DNA]</scope>
    <source>
        <strain evidence="3">Tak-1</strain>
    </source>
</reference>
<proteinExistence type="predicted"/>
<feature type="region of interest" description="Disordered" evidence="1">
    <location>
        <begin position="61"/>
        <end position="107"/>
    </location>
</feature>
<dbReference type="Gramene" id="Mp8g15860.1">
    <property type="protein sequence ID" value="Mp8g15860.1.cds1"/>
    <property type="gene ID" value="Mp8g15860"/>
</dbReference>
<feature type="compositionally biased region" description="Basic and acidic residues" evidence="1">
    <location>
        <begin position="66"/>
        <end position="81"/>
    </location>
</feature>
<evidence type="ECO:0000313" key="2">
    <source>
        <dbReference type="EMBL" id="PTQ34516.1"/>
    </source>
</evidence>
<keyword evidence="3" id="KW-1185">Reference proteome</keyword>
<gene>
    <name evidence="2" type="ORF">MARPO_0079s0026</name>
</gene>
<evidence type="ECO:0000256" key="1">
    <source>
        <dbReference type="SAM" id="MobiDB-lite"/>
    </source>
</evidence>
<name>A0A2R6WKX4_MARPO</name>
<sequence>MCTALACASGVCSAAEGKIGFCPQTDGLEASEQSRRASSSRRLLSFKEACKARHLIIQKTVLQSTKPDEPVRPSQRQERARRVQVGWSSKRRTTPASGAEQFSAGRQAIRPMFNPSLQTLHPSISCSELQGLSFSRLDSFLSSTPNLSHLRTP</sequence>
<protein>
    <submittedName>
        <fullName evidence="2">Uncharacterized protein</fullName>
    </submittedName>
</protein>
<dbReference type="EMBL" id="KZ772751">
    <property type="protein sequence ID" value="PTQ34516.1"/>
    <property type="molecule type" value="Genomic_DNA"/>
</dbReference>